<sequence length="156" mass="18127">MEKKRIMEEELATAEWAESLKAVPDELWFRPFREGAWGPADVISHFITWDKFLIQNRISYLLRGDEPPKLKVDVDALNKHASDFARSGISKEDLIDEFVLVRNALVTFIDKIPEERFLQPYPGNPEITLLDYFSGMVAHDRKHQKEIDAHVRPLPL</sequence>
<organism evidence="2 3">
    <name type="scientific">Planococcus lenghuensis</name>
    <dbReference type="NCBI Taxonomy" id="2213202"/>
    <lineage>
        <taxon>Bacteria</taxon>
        <taxon>Bacillati</taxon>
        <taxon>Bacillota</taxon>
        <taxon>Bacilli</taxon>
        <taxon>Bacillales</taxon>
        <taxon>Caryophanaceae</taxon>
        <taxon>Planococcus</taxon>
    </lineage>
</organism>
<name>A0A1Q2L0M2_9BACL</name>
<dbReference type="Proteomes" id="UP000188184">
    <property type="component" value="Chromosome"/>
</dbReference>
<dbReference type="Gene3D" id="1.20.120.450">
    <property type="entry name" value="dinb family like domain"/>
    <property type="match status" value="1"/>
</dbReference>
<dbReference type="SUPFAM" id="SSF109854">
    <property type="entry name" value="DinB/YfiT-like putative metalloenzymes"/>
    <property type="match status" value="1"/>
</dbReference>
<dbReference type="EMBL" id="CP019640">
    <property type="protein sequence ID" value="AQQ54010.1"/>
    <property type="molecule type" value="Genomic_DNA"/>
</dbReference>
<reference evidence="2 3" key="1">
    <citation type="submission" date="2017-02" db="EMBL/GenBank/DDBJ databases">
        <title>The complete genomic sequence of a novel cold adapted crude oil-degrading bacterium Planococcus qaidamina Y42.</title>
        <authorList>
            <person name="Yang R."/>
        </authorList>
    </citation>
    <scope>NUCLEOTIDE SEQUENCE [LARGE SCALE GENOMIC DNA]</scope>
    <source>
        <strain evidence="2 3">Y42</strain>
    </source>
</reference>
<gene>
    <name evidence="2" type="ORF">B0X71_13500</name>
</gene>
<proteinExistence type="predicted"/>
<protein>
    <recommendedName>
        <fullName evidence="1">DinB-like domain-containing protein</fullName>
    </recommendedName>
</protein>
<accession>A0A1Q2L0M2</accession>
<keyword evidence="3" id="KW-1185">Reference proteome</keyword>
<feature type="domain" description="DinB-like" evidence="1">
    <location>
        <begin position="12"/>
        <end position="147"/>
    </location>
</feature>
<dbReference type="InterPro" id="IPR034660">
    <property type="entry name" value="DinB/YfiT-like"/>
</dbReference>
<evidence type="ECO:0000259" key="1">
    <source>
        <dbReference type="Pfam" id="PF12867"/>
    </source>
</evidence>
<dbReference type="InterPro" id="IPR024775">
    <property type="entry name" value="DinB-like"/>
</dbReference>
<dbReference type="RefSeq" id="WP_077589903.1">
    <property type="nucleotide sequence ID" value="NZ_CP019640.1"/>
</dbReference>
<dbReference type="KEGG" id="pmar:B0X71_13500"/>
<evidence type="ECO:0000313" key="2">
    <source>
        <dbReference type="EMBL" id="AQQ54010.1"/>
    </source>
</evidence>
<dbReference type="OrthoDB" id="2964295at2"/>
<evidence type="ECO:0000313" key="3">
    <source>
        <dbReference type="Proteomes" id="UP000188184"/>
    </source>
</evidence>
<dbReference type="Pfam" id="PF12867">
    <property type="entry name" value="DinB_2"/>
    <property type="match status" value="1"/>
</dbReference>
<dbReference type="AlphaFoldDB" id="A0A1Q2L0M2"/>